<proteinExistence type="predicted"/>
<accession>A0ABW5XBD5</accession>
<feature type="signal peptide" evidence="1">
    <location>
        <begin position="1"/>
        <end position="27"/>
    </location>
</feature>
<dbReference type="PANTHER" id="PTHR12110">
    <property type="entry name" value="HYDROXYPYRUVATE ISOMERASE"/>
    <property type="match status" value="1"/>
</dbReference>
<keyword evidence="1" id="KW-0732">Signal</keyword>
<dbReference type="Gene3D" id="3.20.20.150">
    <property type="entry name" value="Divalent-metal-dependent TIM barrel enzymes"/>
    <property type="match status" value="1"/>
</dbReference>
<dbReference type="Proteomes" id="UP001597438">
    <property type="component" value="Unassembled WGS sequence"/>
</dbReference>
<protein>
    <submittedName>
        <fullName evidence="3">Sugar phosphate isomerase/epimerase family protein</fullName>
    </submittedName>
</protein>
<evidence type="ECO:0000313" key="3">
    <source>
        <dbReference type="EMBL" id="MFD2835259.1"/>
    </source>
</evidence>
<dbReference type="Pfam" id="PF01261">
    <property type="entry name" value="AP_endonuc_2"/>
    <property type="match status" value="1"/>
</dbReference>
<name>A0ABW5XBD5_9FLAO</name>
<feature type="domain" description="Xylose isomerase-like TIM barrel" evidence="2">
    <location>
        <begin position="76"/>
        <end position="324"/>
    </location>
</feature>
<dbReference type="RefSeq" id="WP_251741250.1">
    <property type="nucleotide sequence ID" value="NZ_JBHUOJ010000039.1"/>
</dbReference>
<gene>
    <name evidence="3" type="ORF">ACFSYS_18355</name>
</gene>
<keyword evidence="4" id="KW-1185">Reference proteome</keyword>
<dbReference type="InterPro" id="IPR036237">
    <property type="entry name" value="Xyl_isomerase-like_sf"/>
</dbReference>
<dbReference type="GO" id="GO:0016853">
    <property type="term" value="F:isomerase activity"/>
    <property type="evidence" value="ECO:0007669"/>
    <property type="project" value="UniProtKB-KW"/>
</dbReference>
<evidence type="ECO:0000313" key="4">
    <source>
        <dbReference type="Proteomes" id="UP001597438"/>
    </source>
</evidence>
<sequence>MINQKINFTRWSLVLIFLVSTSFLSCKNDKKDALKNSQTEVDSTSQDSVFFKLSLAQWSLHQPIMSGKMNPMDFAQKASEMGFEGLEYVTTFYGERVKSAKDPAAEMKIVLDSIKLMSDKYGMRNVLLMVDGEGDLAANDSGARNQAVENHKKWVDAAQFLGCHSIRVNLFGSEDPTEWKNNSADALSKLSGYAAEKNINVIVENHGYLSSNIDLLVEVMKQVGKDNCGTLPDFGNFCLKRENGERWEAACIEEYPRYEGIEKMMPYAKAVSAKSYDFDESGEETIMSYEKILKIVKDAGYTGFIGVEYEGSRLSPEEGINATKELLLTSAEKL</sequence>
<evidence type="ECO:0000256" key="1">
    <source>
        <dbReference type="SAM" id="SignalP"/>
    </source>
</evidence>
<dbReference type="PROSITE" id="PS51257">
    <property type="entry name" value="PROKAR_LIPOPROTEIN"/>
    <property type="match status" value="1"/>
</dbReference>
<feature type="chain" id="PRO_5045301023" evidence="1">
    <location>
        <begin position="28"/>
        <end position="334"/>
    </location>
</feature>
<dbReference type="SUPFAM" id="SSF51658">
    <property type="entry name" value="Xylose isomerase-like"/>
    <property type="match status" value="1"/>
</dbReference>
<evidence type="ECO:0000259" key="2">
    <source>
        <dbReference type="Pfam" id="PF01261"/>
    </source>
</evidence>
<reference evidence="4" key="1">
    <citation type="journal article" date="2019" name="Int. J. Syst. Evol. Microbiol.">
        <title>The Global Catalogue of Microorganisms (GCM) 10K type strain sequencing project: providing services to taxonomists for standard genome sequencing and annotation.</title>
        <authorList>
            <consortium name="The Broad Institute Genomics Platform"/>
            <consortium name="The Broad Institute Genome Sequencing Center for Infectious Disease"/>
            <person name="Wu L."/>
            <person name="Ma J."/>
        </authorList>
    </citation>
    <scope>NUCLEOTIDE SEQUENCE [LARGE SCALE GENOMIC DNA]</scope>
    <source>
        <strain evidence="4">KCTC 52925</strain>
    </source>
</reference>
<comment type="caution">
    <text evidence="3">The sequence shown here is derived from an EMBL/GenBank/DDBJ whole genome shotgun (WGS) entry which is preliminary data.</text>
</comment>
<dbReference type="InterPro" id="IPR050312">
    <property type="entry name" value="IolE/XylAMocC-like"/>
</dbReference>
<organism evidence="3 4">
    <name type="scientific">Christiangramia antarctica</name>
    <dbReference type="NCBI Taxonomy" id="2058158"/>
    <lineage>
        <taxon>Bacteria</taxon>
        <taxon>Pseudomonadati</taxon>
        <taxon>Bacteroidota</taxon>
        <taxon>Flavobacteriia</taxon>
        <taxon>Flavobacteriales</taxon>
        <taxon>Flavobacteriaceae</taxon>
        <taxon>Christiangramia</taxon>
    </lineage>
</organism>
<dbReference type="InterPro" id="IPR013022">
    <property type="entry name" value="Xyl_isomerase-like_TIM-brl"/>
</dbReference>
<keyword evidence="3" id="KW-0413">Isomerase</keyword>
<dbReference type="PANTHER" id="PTHR12110:SF53">
    <property type="entry name" value="BLR5974 PROTEIN"/>
    <property type="match status" value="1"/>
</dbReference>
<dbReference type="EMBL" id="JBHUOJ010000039">
    <property type="protein sequence ID" value="MFD2835259.1"/>
    <property type="molecule type" value="Genomic_DNA"/>
</dbReference>